<dbReference type="OrthoDB" id="10263753at2759"/>
<dbReference type="InterPro" id="IPR013785">
    <property type="entry name" value="Aldolase_TIM"/>
</dbReference>
<keyword evidence="2" id="KW-1185">Reference proteome</keyword>
<dbReference type="Proteomes" id="UP000269721">
    <property type="component" value="Unassembled WGS sequence"/>
</dbReference>
<organism evidence="1 2">
    <name type="scientific">Blyttiomyces helicus</name>
    <dbReference type="NCBI Taxonomy" id="388810"/>
    <lineage>
        <taxon>Eukaryota</taxon>
        <taxon>Fungi</taxon>
        <taxon>Fungi incertae sedis</taxon>
        <taxon>Chytridiomycota</taxon>
        <taxon>Chytridiomycota incertae sedis</taxon>
        <taxon>Chytridiomycetes</taxon>
        <taxon>Chytridiomycetes incertae sedis</taxon>
        <taxon>Blyttiomyces</taxon>
    </lineage>
</organism>
<dbReference type="EMBL" id="ML001943">
    <property type="protein sequence ID" value="RKO82895.1"/>
    <property type="molecule type" value="Genomic_DNA"/>
</dbReference>
<reference evidence="2" key="1">
    <citation type="journal article" date="2018" name="Nat. Microbiol.">
        <title>Leveraging single-cell genomics to expand the fungal tree of life.</title>
        <authorList>
            <person name="Ahrendt S.R."/>
            <person name="Quandt C.A."/>
            <person name="Ciobanu D."/>
            <person name="Clum A."/>
            <person name="Salamov A."/>
            <person name="Andreopoulos B."/>
            <person name="Cheng J.F."/>
            <person name="Woyke T."/>
            <person name="Pelin A."/>
            <person name="Henrissat B."/>
            <person name="Reynolds N.K."/>
            <person name="Benny G.L."/>
            <person name="Smith M.E."/>
            <person name="James T.Y."/>
            <person name="Grigoriev I.V."/>
        </authorList>
    </citation>
    <scope>NUCLEOTIDE SEQUENCE [LARGE SCALE GENOMIC DNA]</scope>
</reference>
<accession>A0A4P9VVN6</accession>
<feature type="non-terminal residue" evidence="1">
    <location>
        <position position="1"/>
    </location>
</feature>
<dbReference type="Gene3D" id="3.20.20.70">
    <property type="entry name" value="Aldolase class I"/>
    <property type="match status" value="1"/>
</dbReference>
<name>A0A4P9VVN6_9FUNG</name>
<proteinExistence type="predicted"/>
<protein>
    <submittedName>
        <fullName evidence="1">Uncharacterized protein</fullName>
    </submittedName>
</protein>
<evidence type="ECO:0000313" key="2">
    <source>
        <dbReference type="Proteomes" id="UP000269721"/>
    </source>
</evidence>
<evidence type="ECO:0000313" key="1">
    <source>
        <dbReference type="EMBL" id="RKO82895.1"/>
    </source>
</evidence>
<sequence>IDIIDGFDQDLVVRLVALAPKHDFVIIQDRQFADIGACAELILVRGEEGGNKYHLPLPSLPPSTVKIEYPRETLRIATACTDFIFDFIGQR</sequence>
<dbReference type="AlphaFoldDB" id="A0A4P9VVN6"/>
<gene>
    <name evidence="1" type="ORF">BDK51DRAFT_24074</name>
</gene>